<evidence type="ECO:0000313" key="1">
    <source>
        <dbReference type="EMBL" id="PLB53484.1"/>
    </source>
</evidence>
<dbReference type="VEuPathDB" id="FungiDB:P170DRAFT_435112"/>
<comment type="caution">
    <text evidence="1">The sequence shown here is derived from an EMBL/GenBank/DDBJ whole genome shotgun (WGS) entry which is preliminary data.</text>
</comment>
<gene>
    <name evidence="1" type="ORF">P170DRAFT_435112</name>
</gene>
<organism evidence="1 2">
    <name type="scientific">Aspergillus steynii IBT 23096</name>
    <dbReference type="NCBI Taxonomy" id="1392250"/>
    <lineage>
        <taxon>Eukaryota</taxon>
        <taxon>Fungi</taxon>
        <taxon>Dikarya</taxon>
        <taxon>Ascomycota</taxon>
        <taxon>Pezizomycotina</taxon>
        <taxon>Eurotiomycetes</taxon>
        <taxon>Eurotiomycetidae</taxon>
        <taxon>Eurotiales</taxon>
        <taxon>Aspergillaceae</taxon>
        <taxon>Aspergillus</taxon>
        <taxon>Aspergillus subgen. Circumdati</taxon>
    </lineage>
</organism>
<dbReference type="EMBL" id="MSFO01000002">
    <property type="protein sequence ID" value="PLB53484.1"/>
    <property type="molecule type" value="Genomic_DNA"/>
</dbReference>
<dbReference type="AlphaFoldDB" id="A0A2I2GKT0"/>
<evidence type="ECO:0008006" key="3">
    <source>
        <dbReference type="Google" id="ProtNLM"/>
    </source>
</evidence>
<dbReference type="RefSeq" id="XP_024708786.1">
    <property type="nucleotide sequence ID" value="XM_024848861.1"/>
</dbReference>
<dbReference type="GeneID" id="36556560"/>
<dbReference type="STRING" id="1392250.A0A2I2GKT0"/>
<protein>
    <recommendedName>
        <fullName evidence="3">F-box domain-containing protein</fullName>
    </recommendedName>
</protein>
<accession>A0A2I2GKT0</accession>
<dbReference type="OrthoDB" id="3800738at2759"/>
<proteinExistence type="predicted"/>
<keyword evidence="2" id="KW-1185">Reference proteome</keyword>
<evidence type="ECO:0000313" key="2">
    <source>
        <dbReference type="Proteomes" id="UP000234275"/>
    </source>
</evidence>
<sequence length="325" mass="37584">MPSTAAETALSTPELLEAILLELDMATLLVSAQRVDRYWFGLISASIRLQQALYFKPVPSYSKPPSAYITKDDRWLKNGPWMKDNPWFLDWFHSRESQNELMAFLNPLLFKHFGSLFFDISCWSKFCKPYQFAMDMPWWADDHGSSQSCDELNLPVELLPRQKAFTRSGASWRRMLVSQPAPLALGYVWYESSDHNEVVSKGIMDENPSQSTPLPMSQTGLYMGLLYDMIQHYAGRGEYDRALFRVVWGHPWQHRTLVIQQDVDRTSNELLEEVGIIVQFVRFQADYMPRKPLDVVAWDSAFRSEDFKLPEYKPVEVFRGAITGG</sequence>
<dbReference type="Proteomes" id="UP000234275">
    <property type="component" value="Unassembled WGS sequence"/>
</dbReference>
<reference evidence="1 2" key="1">
    <citation type="submission" date="2016-12" db="EMBL/GenBank/DDBJ databases">
        <title>The genomes of Aspergillus section Nigri reveals drivers in fungal speciation.</title>
        <authorList>
            <consortium name="DOE Joint Genome Institute"/>
            <person name="Vesth T.C."/>
            <person name="Nybo J."/>
            <person name="Theobald S."/>
            <person name="Brandl J."/>
            <person name="Frisvad J.C."/>
            <person name="Nielsen K.F."/>
            <person name="Lyhne E.K."/>
            <person name="Kogle M.E."/>
            <person name="Kuo A."/>
            <person name="Riley R."/>
            <person name="Clum A."/>
            <person name="Nolan M."/>
            <person name="Lipzen A."/>
            <person name="Salamov A."/>
            <person name="Henrissat B."/>
            <person name="Wiebenga A."/>
            <person name="De Vries R.P."/>
            <person name="Grigoriev I.V."/>
            <person name="Mortensen U.H."/>
            <person name="Andersen M.R."/>
            <person name="Baker S.E."/>
        </authorList>
    </citation>
    <scope>NUCLEOTIDE SEQUENCE [LARGE SCALE GENOMIC DNA]</scope>
    <source>
        <strain evidence="1 2">IBT 23096</strain>
    </source>
</reference>
<name>A0A2I2GKT0_9EURO</name>